<organism evidence="1">
    <name type="scientific">Bradyrhizobium septentrionale</name>
    <dbReference type="NCBI Taxonomy" id="1404411"/>
    <lineage>
        <taxon>Bacteria</taxon>
        <taxon>Pseudomonadati</taxon>
        <taxon>Pseudomonadota</taxon>
        <taxon>Alphaproteobacteria</taxon>
        <taxon>Hyphomicrobiales</taxon>
        <taxon>Nitrobacteraceae</taxon>
        <taxon>Bradyrhizobium</taxon>
    </lineage>
</organism>
<gene>
    <name evidence="1" type="ORF">HAP48_022150</name>
</gene>
<comment type="caution">
    <text evidence="1">The sequence shown here is derived from an EMBL/GenBank/DDBJ whole genome shotgun (WGS) entry which is preliminary data.</text>
</comment>
<name>A0A974A1Z6_9BRAD</name>
<reference evidence="1" key="1">
    <citation type="submission" date="2020-06" db="EMBL/GenBank/DDBJ databases">
        <title>Whole Genome Sequence of Bradyrhizobium sp. Strain 1S1.</title>
        <authorList>
            <person name="Bromfield E.S.P."/>
            <person name="Cloutier S."/>
        </authorList>
    </citation>
    <scope>NUCLEOTIDE SEQUENCE [LARGE SCALE GENOMIC DNA]</scope>
    <source>
        <strain evidence="1">1S1</strain>
    </source>
</reference>
<evidence type="ECO:0000313" key="1">
    <source>
        <dbReference type="EMBL" id="NVI45615.1"/>
    </source>
</evidence>
<sequence>MEVDYSFARPDQKPPLGETVIVGSLRGSARTARDLMTVRTDYPYQTLRMWTRDDKPVLSVWLGYTPVDAEQRRNRTFIVLSVRKPKIPGVLDLAWPVLAWFTDRVFAEDCEIVEMEQAAFDEQGADWNQEVFPPIRELRTLLRDCGNPR</sequence>
<dbReference type="AlphaFoldDB" id="A0A974A1Z6"/>
<dbReference type="EMBL" id="JAAOLE020000001">
    <property type="protein sequence ID" value="NVI45615.1"/>
    <property type="molecule type" value="Genomic_DNA"/>
</dbReference>
<dbReference type="RefSeq" id="WP_166205092.1">
    <property type="nucleotide sequence ID" value="NZ_CP088285.1"/>
</dbReference>
<dbReference type="SUPFAM" id="SSF55961">
    <property type="entry name" value="Bet v1-like"/>
    <property type="match status" value="1"/>
</dbReference>
<proteinExistence type="predicted"/>
<accession>A0A974A1Z6</accession>
<protein>
    <submittedName>
        <fullName evidence="1">Uncharacterized protein</fullName>
    </submittedName>
</protein>